<evidence type="ECO:0000313" key="8">
    <source>
        <dbReference type="Proteomes" id="UP000003811"/>
    </source>
</evidence>
<dbReference type="Gene3D" id="3.30.300.30">
    <property type="match status" value="2"/>
</dbReference>
<comment type="similarity">
    <text evidence="2">Belongs to the ATP-dependent AMP-binding enzyme family.</text>
</comment>
<dbReference type="PANTHER" id="PTHR45398:SF1">
    <property type="entry name" value="ENZYME, PUTATIVE (JCVI)-RELATED"/>
    <property type="match status" value="1"/>
</dbReference>
<dbReference type="Gene3D" id="3.30.559.30">
    <property type="entry name" value="Nonribosomal peptide synthetase, condensation domain"/>
    <property type="match status" value="3"/>
</dbReference>
<dbReference type="Gene3D" id="3.30.559.10">
    <property type="entry name" value="Chloramphenicol acetyltransferase-like domain"/>
    <property type="match status" value="3"/>
</dbReference>
<dbReference type="Pfam" id="PF00550">
    <property type="entry name" value="PP-binding"/>
    <property type="match status" value="2"/>
</dbReference>
<sequence>MTGTTAARIAKRFVGLSLEQRQQFLARLREDGKDFSLLPVPVSRHDFSAIPLSFAQQRLLFLWQLDPLSDAYKMTTGLRLQGPLNESALRRAFDHLIERHEVLRTVFQTDGDQALQVLLHDQTIALDSIDLSALADDELREAELALQVTTLTRQPFDLRKGPLLRAHLFRLASDEHVLVVNMHHIVSDGWSMDVMIQEFVHCYQAYVEGREPSLPELPLQYADYALWQRRWLEAGEGQRQLDYWRNQLGDEQPLLDAAQDFPRPVTQSFQGEQLRFDFGAELSQQLNTFARTQGMSLFMLVLAGFSLFLSRKSGQRDIRIGVPNANRGRAETEGLIGFFINTQVLRCQIDERLSYLDLLAQIRDTSFGAQAHQDVPFEQLVDHLAPERNLGHNPLFQAKFNQNVVLKQKTALKLAGLEVSEYAFEKQGAHFDLALDITDDGTLIHGDMTYASDLYRRATVEGFIPELLDLFKTLLGAPNAPLFSLGALTVELPREVREPAPQVLQLWDLQLERQPDALAVRCLDRTLSTRELDQAANQLAHHLIGLGVSEGQPVAVLMERSLDWLTAVLAIFKAGGVYMPLDVKAPDARLQQMLSNAQAKVLLCAEGDARATSLNVAGCQGLVWTPALWQDLPISRPDTELSAESAAYVIHTSGSTGQPKGVLVSQGALASYVRGVLEQLQLAPEASMALVSTIAADLGHTMLFGALCSGRTLHVLTESLGFDPDAFAAYMAEHQVGVLKIVPGHLAALLQAAQPADVLPQHALIVGGEACPPALVEQVRQLKPGCRVINHYGPSETTVGVLTHELKVDTIPCGSELAREEANAELRNRSAGLSLSRASEASPGSLPQVSRFPQCSAHSGDPLRSVPVGAPLPGASAYVLDDVLNPVATQVAGELYIGGDSVARGYIGQPALTAERFVPDPFAEDGSRVYRSGDRMRRNHQGLLEFIGRADDQVKVRGYRVEPAEVARVLLSMPSVAQVSVLALPVDEDESRLQLVVYCVAAAGANLTVDSLREQLTARLPDYMVPAQILLLDKLPLTANGKLDKRALPKPGVIKQRYTAPVGEIEEKLAAVWADVLKLEQVGSTDNFFELGGDSILSLQIIARAKRQGIKLSPKQLFEKQTIGQLASVARLIEKKPAAAAAEQISGLLPLLPIQARFFELDIPERQHWNQALMLKPLQLLDAAHLQAALTALVEQHDALRLGFTQQNSQWQATFGALNTRELLWVHELDSPERLTELANEAQRSLDLKNGPLLRAVLVNLPQGEQRLLLVIHHLAVDGVSWRVLLEDLQQAYAALAAGQPLTLAPKTTSLQRWAEQLQQYATGEKLTAERDYWLRALQGDDQPLPRDKPDGSMRNRDAAHASSWLSKDLTHKLLKVAPAAYRTQVNDLLLTALAQVLCEWSQQPSVLIQLEGHGREDLFEDTDLSRTVGWFSSLFPVRLTPHIAPGASLCGIKEQLRAVPNKGIGYGVLRHMADSTFAQQLAALPQARVTFNYLGQFDGSFNEQQGALFVPSADSVGVALCEDGPLGNWLSLNGQVFDGQLQLDWSFSREVHQASTIDTLARRYEQALTTLIEHCIAGHQGVTPSDFPLAHLTQAQLDALPIAAGEIEDIYPLSPMQQGMLFHSLFDAGAGNYINQMRVDISGLDVPRFQQAWQSAIDNHEVLRSCFVSQSEQSLQVVQRQVTLPFVELEARGKPQSWLDDWAQADRQQGFDLARGPLLRLAVVRTDDDRWQLIYTSHHILMDGWSSSRLLGEVLQRYSGQAPTKQAGRYRDYIQWLQDQDADLSERFWTAELAELVEPTRLLQAFKTSTDQQGYGDYIQLIDADGTRRLSEFARERHVTLNTLVQSAWLLLLQRYTGQSSVTFGATVAGRPAELPGVEEQLGLFINTLPVIASPRSEQTVGDWVQQVQAKNIALREHEHTPLYDLQRWARNSGEALFDNILVFENYPVSEALQRAPEGLSFSDLRNQEQAHYPLTLVVEANDVLSVRFSYDRQHFSAEGILQLAAHFDHLLQSLSASATTRLGELALPAVWTQSVQCYPSEQCAHQRIETQAERTPQAIALSLGFEQLSYQQLNQRANQLAHKLCEQGVGPDVRVGLAAERSLDMIVGMLAILKAGGAYVPLDPDYPQDRLSFLMQDSGIELLLTQAHLLGHLPIPAHVQTLDLADSLDGYSTENPINQTAPDNLAYVIYTSGSTGKPKGTLLAHHNLMRLFAATDDWFAFSEKDVWTLFHSFAFDFSVWEIFGALLHGGRLVIVPREVTRSPEDFHALLVEQQVTVLNQTPSAFKQLMRVACDSPVHMSLQKVIFGGEALDVASLKPWFARFGDQAPQLINMYGITETTVHVTYRPITLADTHNPVSPIGEAIPDLSWYVLDADFNPVAQGCSGELHIGHAGLARGYHNRAALTAERFVPDPFSNDGGRLYRTGDLARYKTAGVIEYAGRIDHQVKIRGFRIELGEIEARLQAHPAVREGVVLAIEGQLAAYLLPTDPAQDQHALRETLKAELRAHLPDYMVPTYFIILDKLPLTANGKLDRKALPAPDASQLQAVYIAPQGELEQQLAAIWADVLKIEQVGRSDNFFELGGHSLLAVQMLVRVREQLQREVGLKVLFEQPVLADFCATLQEKNGESDHALDELTKSLEALKRLSAEEIDNLIA</sequence>
<dbReference type="SUPFAM" id="SSF56801">
    <property type="entry name" value="Acetyl-CoA synthetase-like"/>
    <property type="match status" value="2"/>
</dbReference>
<dbReference type="SMART" id="SM00823">
    <property type="entry name" value="PKS_PP"/>
    <property type="match status" value="2"/>
</dbReference>
<dbReference type="InterPro" id="IPR010060">
    <property type="entry name" value="NRPS_synth"/>
</dbReference>
<dbReference type="CDD" id="cd19531">
    <property type="entry name" value="LCL_NRPS-like"/>
    <property type="match status" value="1"/>
</dbReference>
<dbReference type="PROSITE" id="PS00012">
    <property type="entry name" value="PHOSPHOPANTETHEINE"/>
    <property type="match status" value="2"/>
</dbReference>
<dbReference type="Pfam" id="PF00501">
    <property type="entry name" value="AMP-binding"/>
    <property type="match status" value="3"/>
</dbReference>
<dbReference type="FunFam" id="3.40.50.12780:FF:000012">
    <property type="entry name" value="Non-ribosomal peptide synthetase"/>
    <property type="match status" value="1"/>
</dbReference>
<feature type="compositionally biased region" description="Polar residues" evidence="5">
    <location>
        <begin position="845"/>
        <end position="857"/>
    </location>
</feature>
<dbReference type="FunFam" id="3.40.50.980:FF:000002">
    <property type="entry name" value="Enterobactin synthetase component F"/>
    <property type="match status" value="1"/>
</dbReference>
<dbReference type="PROSITE" id="PS00455">
    <property type="entry name" value="AMP_BINDING"/>
    <property type="match status" value="2"/>
</dbReference>
<evidence type="ECO:0000256" key="4">
    <source>
        <dbReference type="ARBA" id="ARBA00022553"/>
    </source>
</evidence>
<dbReference type="GO" id="GO:0043041">
    <property type="term" value="P:amino acid activation for nonribosomal peptide biosynthetic process"/>
    <property type="evidence" value="ECO:0007669"/>
    <property type="project" value="UniProtKB-ARBA"/>
</dbReference>
<dbReference type="FunFam" id="3.30.559.10:FF:000012">
    <property type="entry name" value="Non-ribosomal peptide synthetase"/>
    <property type="match status" value="1"/>
</dbReference>
<dbReference type="FunFam" id="3.40.50.980:FF:000001">
    <property type="entry name" value="Non-ribosomal peptide synthetase"/>
    <property type="match status" value="1"/>
</dbReference>
<dbReference type="FunFam" id="1.10.1200.10:FF:000005">
    <property type="entry name" value="Nonribosomal peptide synthetase 1"/>
    <property type="match status" value="2"/>
</dbReference>
<dbReference type="GO" id="GO:0044550">
    <property type="term" value="P:secondary metabolite biosynthetic process"/>
    <property type="evidence" value="ECO:0007669"/>
    <property type="project" value="UniProtKB-ARBA"/>
</dbReference>
<comment type="cofactor">
    <cofactor evidence="1">
        <name>pantetheine 4'-phosphate</name>
        <dbReference type="ChEBI" id="CHEBI:47942"/>
    </cofactor>
</comment>
<dbReference type="InterPro" id="IPR020806">
    <property type="entry name" value="PKS_PP-bd"/>
</dbReference>
<dbReference type="CDD" id="cd19543">
    <property type="entry name" value="DCL_NRPS"/>
    <property type="match status" value="1"/>
</dbReference>
<dbReference type="SUPFAM" id="SSF47336">
    <property type="entry name" value="ACP-like"/>
    <property type="match status" value="2"/>
</dbReference>
<dbReference type="Gene3D" id="1.10.1200.10">
    <property type="entry name" value="ACP-like"/>
    <property type="match status" value="2"/>
</dbReference>
<dbReference type="Proteomes" id="UP000003811">
    <property type="component" value="Chromosome"/>
</dbReference>
<dbReference type="CDD" id="cd17643">
    <property type="entry name" value="A_NRPS_Cytc1-like"/>
    <property type="match status" value="1"/>
</dbReference>
<dbReference type="InterPro" id="IPR009081">
    <property type="entry name" value="PP-bd_ACP"/>
</dbReference>
<dbReference type="GeneID" id="64466585"/>
<dbReference type="FunFam" id="3.30.300.30:FF:000010">
    <property type="entry name" value="Enterobactin synthetase component F"/>
    <property type="match status" value="1"/>
</dbReference>
<dbReference type="InterPro" id="IPR010071">
    <property type="entry name" value="AA_adenyl_dom"/>
</dbReference>
<dbReference type="InterPro" id="IPR042099">
    <property type="entry name" value="ANL_N_sf"/>
</dbReference>
<dbReference type="EMBL" id="CP047260">
    <property type="protein sequence ID" value="QHE96602.1"/>
    <property type="molecule type" value="Genomic_DNA"/>
</dbReference>
<dbReference type="InterPro" id="IPR025110">
    <property type="entry name" value="AMP-bd_C"/>
</dbReference>
<evidence type="ECO:0000256" key="1">
    <source>
        <dbReference type="ARBA" id="ARBA00001957"/>
    </source>
</evidence>
<dbReference type="RefSeq" id="WP_159372382.1">
    <property type="nucleotide sequence ID" value="NZ_CP047260.1"/>
</dbReference>
<evidence type="ECO:0000259" key="6">
    <source>
        <dbReference type="PROSITE" id="PS50075"/>
    </source>
</evidence>
<keyword evidence="4" id="KW-0597">Phosphoprotein</keyword>
<dbReference type="InterPro" id="IPR001242">
    <property type="entry name" value="Condensation_dom"/>
</dbReference>
<dbReference type="Gene3D" id="2.30.38.10">
    <property type="entry name" value="Luciferase, Domain 3"/>
    <property type="match status" value="1"/>
</dbReference>
<dbReference type="InterPro" id="IPR023213">
    <property type="entry name" value="CAT-like_dom_sf"/>
</dbReference>
<dbReference type="InterPro" id="IPR036736">
    <property type="entry name" value="ACP-like_sf"/>
</dbReference>
<keyword evidence="3" id="KW-0596">Phosphopantetheine</keyword>
<dbReference type="PROSITE" id="PS50075">
    <property type="entry name" value="CARRIER"/>
    <property type="match status" value="2"/>
</dbReference>
<dbReference type="NCBIfam" id="NF003417">
    <property type="entry name" value="PRK04813.1"/>
    <property type="match status" value="3"/>
</dbReference>
<evidence type="ECO:0000256" key="3">
    <source>
        <dbReference type="ARBA" id="ARBA00022450"/>
    </source>
</evidence>
<dbReference type="InterPro" id="IPR045851">
    <property type="entry name" value="AMP-bd_C_sf"/>
</dbReference>
<dbReference type="InterPro" id="IPR006162">
    <property type="entry name" value="Ppantetheine_attach_site"/>
</dbReference>
<organism evidence="7 8">
    <name type="scientific">Pseudomonas syringae pv. maculicola str. ES4326</name>
    <dbReference type="NCBI Taxonomy" id="629265"/>
    <lineage>
        <taxon>Bacteria</taxon>
        <taxon>Pseudomonadati</taxon>
        <taxon>Pseudomonadota</taxon>
        <taxon>Gammaproteobacteria</taxon>
        <taxon>Pseudomonadales</taxon>
        <taxon>Pseudomonadaceae</taxon>
        <taxon>Pseudomonas</taxon>
    </lineage>
</organism>
<reference evidence="7 8" key="1">
    <citation type="journal article" date="2011" name="PLoS Pathog.">
        <title>Dynamic evolution of pathogenicity revealed by sequencing and comparative genomics of 19 Pseudomonas syringae isolates.</title>
        <authorList>
            <person name="Baltrus D.A."/>
            <person name="Nishimura M.T."/>
            <person name="Romanchuk A."/>
            <person name="Chang J.H."/>
            <person name="Mukhtar M.S."/>
            <person name="Cherkis K."/>
            <person name="Roach J."/>
            <person name="Grant S.R."/>
            <person name="Jones C.D."/>
            <person name="Dangl J.L."/>
        </authorList>
    </citation>
    <scope>NUCLEOTIDE SEQUENCE [LARGE SCALE GENOMIC DNA]</scope>
    <source>
        <strain evidence="7 8">ES4326</strain>
    </source>
</reference>
<protein>
    <submittedName>
        <fullName evidence="7">Amino acid adenylation domain-containing protein</fullName>
    </submittedName>
</protein>
<evidence type="ECO:0000256" key="2">
    <source>
        <dbReference type="ARBA" id="ARBA00006432"/>
    </source>
</evidence>
<evidence type="ECO:0000313" key="7">
    <source>
        <dbReference type="EMBL" id="QHE96602.1"/>
    </source>
</evidence>
<name>A0A8T8BYU4_PSEYM</name>
<dbReference type="GO" id="GO:0031177">
    <property type="term" value="F:phosphopantetheine binding"/>
    <property type="evidence" value="ECO:0007669"/>
    <property type="project" value="InterPro"/>
</dbReference>
<dbReference type="CDD" id="cd19534">
    <property type="entry name" value="E_NRPS"/>
    <property type="match status" value="1"/>
</dbReference>
<dbReference type="InterPro" id="IPR020845">
    <property type="entry name" value="AMP-binding_CS"/>
</dbReference>
<dbReference type="NCBIfam" id="TIGR01733">
    <property type="entry name" value="AA-adenyl-dom"/>
    <property type="match status" value="1"/>
</dbReference>
<accession>A0A8T8BYU4</accession>
<dbReference type="PANTHER" id="PTHR45398">
    <property type="match status" value="1"/>
</dbReference>
<gene>
    <name evidence="7" type="ORF">PMA4326_008220</name>
</gene>
<dbReference type="Pfam" id="PF13193">
    <property type="entry name" value="AMP-binding_C"/>
    <property type="match status" value="2"/>
</dbReference>
<feature type="domain" description="Carrier" evidence="6">
    <location>
        <begin position="1060"/>
        <end position="1134"/>
    </location>
</feature>
<proteinExistence type="inferred from homology"/>
<dbReference type="SUPFAM" id="SSF52777">
    <property type="entry name" value="CoA-dependent acyltransferases"/>
    <property type="match status" value="6"/>
</dbReference>
<dbReference type="GO" id="GO:0003824">
    <property type="term" value="F:catalytic activity"/>
    <property type="evidence" value="ECO:0007669"/>
    <property type="project" value="InterPro"/>
</dbReference>
<dbReference type="Gene3D" id="3.40.50.12780">
    <property type="entry name" value="N-terminal domain of ligase-like"/>
    <property type="match status" value="1"/>
</dbReference>
<dbReference type="InterPro" id="IPR000873">
    <property type="entry name" value="AMP-dep_synth/lig_dom"/>
</dbReference>
<feature type="domain" description="Carrier" evidence="6">
    <location>
        <begin position="2552"/>
        <end position="2627"/>
    </location>
</feature>
<dbReference type="Pfam" id="PF00668">
    <property type="entry name" value="Condensation"/>
    <property type="match status" value="3"/>
</dbReference>
<feature type="region of interest" description="Disordered" evidence="5">
    <location>
        <begin position="830"/>
        <end position="860"/>
    </location>
</feature>
<evidence type="ECO:0000256" key="5">
    <source>
        <dbReference type="SAM" id="MobiDB-lite"/>
    </source>
</evidence>
<dbReference type="NCBIfam" id="TIGR01720">
    <property type="entry name" value="NRPS-para261"/>
    <property type="match status" value="1"/>
</dbReference>
<dbReference type="CDD" id="cd05930">
    <property type="entry name" value="A_NRPS"/>
    <property type="match status" value="1"/>
</dbReference>
<dbReference type="Gene3D" id="3.40.50.980">
    <property type="match status" value="4"/>
</dbReference>